<dbReference type="Proteomes" id="UP000054350">
    <property type="component" value="Unassembled WGS sequence"/>
</dbReference>
<dbReference type="GO" id="GO:0030154">
    <property type="term" value="P:cell differentiation"/>
    <property type="evidence" value="ECO:0007669"/>
    <property type="project" value="TreeGrafter"/>
</dbReference>
<dbReference type="Pfam" id="PF00319">
    <property type="entry name" value="SRF-TF"/>
    <property type="match status" value="1"/>
</dbReference>
<accession>A0A0L0SDS5</accession>
<dbReference type="InterPro" id="IPR002100">
    <property type="entry name" value="TF_MADSbox"/>
</dbReference>
<dbReference type="GO" id="GO:0005634">
    <property type="term" value="C:nucleus"/>
    <property type="evidence" value="ECO:0007669"/>
    <property type="project" value="UniProtKB-SubCell"/>
</dbReference>
<gene>
    <name evidence="8" type="ORF">AMAG_06066</name>
</gene>
<dbReference type="STRING" id="578462.A0A0L0SDS5"/>
<dbReference type="PANTHER" id="PTHR11945">
    <property type="entry name" value="MADS BOX PROTEIN"/>
    <property type="match status" value="1"/>
</dbReference>
<evidence type="ECO:0000259" key="7">
    <source>
        <dbReference type="PROSITE" id="PS50066"/>
    </source>
</evidence>
<feature type="region of interest" description="Disordered" evidence="6">
    <location>
        <begin position="176"/>
        <end position="196"/>
    </location>
</feature>
<evidence type="ECO:0000313" key="9">
    <source>
        <dbReference type="Proteomes" id="UP000054350"/>
    </source>
</evidence>
<dbReference type="SMART" id="SM00432">
    <property type="entry name" value="MADS"/>
    <property type="match status" value="1"/>
</dbReference>
<evidence type="ECO:0000256" key="5">
    <source>
        <dbReference type="ARBA" id="ARBA00023242"/>
    </source>
</evidence>
<evidence type="ECO:0000256" key="3">
    <source>
        <dbReference type="ARBA" id="ARBA00023125"/>
    </source>
</evidence>
<dbReference type="VEuPathDB" id="FungiDB:AMAG_06066"/>
<evidence type="ECO:0000256" key="4">
    <source>
        <dbReference type="ARBA" id="ARBA00023163"/>
    </source>
</evidence>
<feature type="region of interest" description="Disordered" evidence="6">
    <location>
        <begin position="236"/>
        <end position="266"/>
    </location>
</feature>
<dbReference type="GO" id="GO:0000981">
    <property type="term" value="F:DNA-binding transcription factor activity, RNA polymerase II-specific"/>
    <property type="evidence" value="ECO:0007669"/>
    <property type="project" value="InterPro"/>
</dbReference>
<evidence type="ECO:0000256" key="6">
    <source>
        <dbReference type="SAM" id="MobiDB-lite"/>
    </source>
</evidence>
<dbReference type="PRINTS" id="PR00404">
    <property type="entry name" value="MADSDOMAIN"/>
</dbReference>
<keyword evidence="5" id="KW-0539">Nucleus</keyword>
<evidence type="ECO:0000256" key="2">
    <source>
        <dbReference type="ARBA" id="ARBA00023015"/>
    </source>
</evidence>
<dbReference type="GO" id="GO:0046983">
    <property type="term" value="F:protein dimerization activity"/>
    <property type="evidence" value="ECO:0007669"/>
    <property type="project" value="InterPro"/>
</dbReference>
<keyword evidence="3" id="KW-0238">DNA-binding</keyword>
<feature type="region of interest" description="Disordered" evidence="6">
    <location>
        <begin position="132"/>
        <end position="159"/>
    </location>
</feature>
<dbReference type="GO" id="GO:0045944">
    <property type="term" value="P:positive regulation of transcription by RNA polymerase II"/>
    <property type="evidence" value="ECO:0007669"/>
    <property type="project" value="InterPro"/>
</dbReference>
<sequence>MGRRKIKIARITETRARNVTFQKRKNGVMKKAYELSALCGADVALIVMYEGKAAYFSSLDDVDALLAKFTVHRQSGRPIEVRTNDEFAALCARGHDTHDDGDESEDLHLPPAPSVPYAGGLAQAPFSPTFPNAAHGFLQDPPAKRPRHDSASASASTRRDSIVSLGGVVNLSSSWASPSDHGALHAAPPSWPSSPYSAPPIPLSAAAHENISAPEIGRPSSAPAAAPMVPVTFIAGPPPPGQAAGSTAPARPAPVATGATNSAMSGPVPMFSTVPNMSFVYSSIPAPVSTAAIPATVSAVPSRPGTMLPAPLSWPGHAAPPPAVSVDNGSAWTMIAATTAWPPPAATHVAMPVGWEVTTLAAMPSAADTPAGTDLPTPIDLRADPAFLAASHARRASIMSSPSSLMVALQMPPPSPASATWTAGAPGRTTPPNTPPAVAGRGPGDFAGWAARGRVEGGVAPPGPATR</sequence>
<proteinExistence type="predicted"/>
<keyword evidence="4" id="KW-0804">Transcription</keyword>
<dbReference type="EMBL" id="GG745336">
    <property type="protein sequence ID" value="KNE60703.1"/>
    <property type="molecule type" value="Genomic_DNA"/>
</dbReference>
<feature type="compositionally biased region" description="Low complexity" evidence="6">
    <location>
        <begin position="417"/>
        <end position="427"/>
    </location>
</feature>
<organism evidence="8 9">
    <name type="scientific">Allomyces macrogynus (strain ATCC 38327)</name>
    <name type="common">Allomyces javanicus var. macrogynus</name>
    <dbReference type="NCBI Taxonomy" id="578462"/>
    <lineage>
        <taxon>Eukaryota</taxon>
        <taxon>Fungi</taxon>
        <taxon>Fungi incertae sedis</taxon>
        <taxon>Blastocladiomycota</taxon>
        <taxon>Blastocladiomycetes</taxon>
        <taxon>Blastocladiales</taxon>
        <taxon>Blastocladiaceae</taxon>
        <taxon>Allomyces</taxon>
    </lineage>
</organism>
<feature type="domain" description="MADS-box" evidence="7">
    <location>
        <begin position="1"/>
        <end position="48"/>
    </location>
</feature>
<dbReference type="eggNOG" id="KOG0014">
    <property type="taxonomic scope" value="Eukaryota"/>
</dbReference>
<dbReference type="InterPro" id="IPR036879">
    <property type="entry name" value="TF_MADSbox_sf"/>
</dbReference>
<dbReference type="OrthoDB" id="1898716at2759"/>
<dbReference type="SUPFAM" id="SSF55455">
    <property type="entry name" value="SRF-like"/>
    <property type="match status" value="1"/>
</dbReference>
<name>A0A0L0SDS5_ALLM3</name>
<feature type="region of interest" description="Disordered" evidence="6">
    <location>
        <begin position="416"/>
        <end position="467"/>
    </location>
</feature>
<dbReference type="InterPro" id="IPR033897">
    <property type="entry name" value="SRF-like_MADS-box"/>
</dbReference>
<protein>
    <recommendedName>
        <fullName evidence="7">MADS-box domain-containing protein</fullName>
    </recommendedName>
</protein>
<evidence type="ECO:0000313" key="8">
    <source>
        <dbReference type="EMBL" id="KNE60703.1"/>
    </source>
</evidence>
<dbReference type="PROSITE" id="PS50066">
    <property type="entry name" value="MADS_BOX_2"/>
    <property type="match status" value="1"/>
</dbReference>
<reference evidence="8 9" key="1">
    <citation type="submission" date="2009-11" db="EMBL/GenBank/DDBJ databases">
        <title>Annotation of Allomyces macrogynus ATCC 38327.</title>
        <authorList>
            <consortium name="The Broad Institute Genome Sequencing Platform"/>
            <person name="Russ C."/>
            <person name="Cuomo C."/>
            <person name="Burger G."/>
            <person name="Gray M.W."/>
            <person name="Holland P.W.H."/>
            <person name="King N."/>
            <person name="Lang F.B.F."/>
            <person name="Roger A.J."/>
            <person name="Ruiz-Trillo I."/>
            <person name="Young S.K."/>
            <person name="Zeng Q."/>
            <person name="Gargeya S."/>
            <person name="Fitzgerald M."/>
            <person name="Haas B."/>
            <person name="Abouelleil A."/>
            <person name="Alvarado L."/>
            <person name="Arachchi H.M."/>
            <person name="Berlin A."/>
            <person name="Chapman S.B."/>
            <person name="Gearin G."/>
            <person name="Goldberg J."/>
            <person name="Griggs A."/>
            <person name="Gujja S."/>
            <person name="Hansen M."/>
            <person name="Heiman D."/>
            <person name="Howarth C."/>
            <person name="Larimer J."/>
            <person name="Lui A."/>
            <person name="MacDonald P.J.P."/>
            <person name="McCowen C."/>
            <person name="Montmayeur A."/>
            <person name="Murphy C."/>
            <person name="Neiman D."/>
            <person name="Pearson M."/>
            <person name="Priest M."/>
            <person name="Roberts A."/>
            <person name="Saif S."/>
            <person name="Shea T."/>
            <person name="Sisk P."/>
            <person name="Stolte C."/>
            <person name="Sykes S."/>
            <person name="Wortman J."/>
            <person name="Nusbaum C."/>
            <person name="Birren B."/>
        </authorList>
    </citation>
    <scope>NUCLEOTIDE SEQUENCE [LARGE SCALE GENOMIC DNA]</scope>
    <source>
        <strain evidence="8 9">ATCC 38327</strain>
    </source>
</reference>
<keyword evidence="9" id="KW-1185">Reference proteome</keyword>
<keyword evidence="2" id="KW-0805">Transcription regulation</keyword>
<dbReference type="CDD" id="cd00266">
    <property type="entry name" value="MADS_SRF_like"/>
    <property type="match status" value="1"/>
</dbReference>
<reference evidence="9" key="2">
    <citation type="submission" date="2009-11" db="EMBL/GenBank/DDBJ databases">
        <title>The Genome Sequence of Allomyces macrogynus strain ATCC 38327.</title>
        <authorList>
            <consortium name="The Broad Institute Genome Sequencing Platform"/>
            <person name="Russ C."/>
            <person name="Cuomo C."/>
            <person name="Shea T."/>
            <person name="Young S.K."/>
            <person name="Zeng Q."/>
            <person name="Koehrsen M."/>
            <person name="Haas B."/>
            <person name="Borodovsky M."/>
            <person name="Guigo R."/>
            <person name="Alvarado L."/>
            <person name="Berlin A."/>
            <person name="Borenstein D."/>
            <person name="Chen Z."/>
            <person name="Engels R."/>
            <person name="Freedman E."/>
            <person name="Gellesch M."/>
            <person name="Goldberg J."/>
            <person name="Griggs A."/>
            <person name="Gujja S."/>
            <person name="Heiman D."/>
            <person name="Hepburn T."/>
            <person name="Howarth C."/>
            <person name="Jen D."/>
            <person name="Larson L."/>
            <person name="Lewis B."/>
            <person name="Mehta T."/>
            <person name="Park D."/>
            <person name="Pearson M."/>
            <person name="Roberts A."/>
            <person name="Saif S."/>
            <person name="Shenoy N."/>
            <person name="Sisk P."/>
            <person name="Stolte C."/>
            <person name="Sykes S."/>
            <person name="Walk T."/>
            <person name="White J."/>
            <person name="Yandava C."/>
            <person name="Burger G."/>
            <person name="Gray M.W."/>
            <person name="Holland P.W.H."/>
            <person name="King N."/>
            <person name="Lang F.B.F."/>
            <person name="Roger A.J."/>
            <person name="Ruiz-Trillo I."/>
            <person name="Lander E."/>
            <person name="Nusbaum C."/>
        </authorList>
    </citation>
    <scope>NUCLEOTIDE SEQUENCE [LARGE SCALE GENOMIC DNA]</scope>
    <source>
        <strain evidence="9">ATCC 38327</strain>
    </source>
</reference>
<dbReference type="GO" id="GO:0000978">
    <property type="term" value="F:RNA polymerase II cis-regulatory region sequence-specific DNA binding"/>
    <property type="evidence" value="ECO:0007669"/>
    <property type="project" value="TreeGrafter"/>
</dbReference>
<dbReference type="PANTHER" id="PTHR11945:SF534">
    <property type="entry name" value="MYOCYTE-SPECIFIC ENHANCER FACTOR 2"/>
    <property type="match status" value="1"/>
</dbReference>
<comment type="subcellular location">
    <subcellularLocation>
        <location evidence="1">Nucleus</location>
    </subcellularLocation>
</comment>
<dbReference type="Gene3D" id="3.40.1810.10">
    <property type="entry name" value="Transcription factor, MADS-box"/>
    <property type="match status" value="1"/>
</dbReference>
<dbReference type="AlphaFoldDB" id="A0A0L0SDS5"/>
<evidence type="ECO:0000256" key="1">
    <source>
        <dbReference type="ARBA" id="ARBA00004123"/>
    </source>
</evidence>